<dbReference type="PANTHER" id="PTHR31087:SF161">
    <property type="entry name" value="TUBBY C 2 FAMILY PROTEIN"/>
    <property type="match status" value="1"/>
</dbReference>
<proteinExistence type="inferred from homology"/>
<accession>A0AAN7BLG2</accession>
<gene>
    <name evidence="2" type="ORF">QBC38DRAFT_537712</name>
</gene>
<reference evidence="2" key="2">
    <citation type="submission" date="2023-05" db="EMBL/GenBank/DDBJ databases">
        <authorList>
            <consortium name="Lawrence Berkeley National Laboratory"/>
            <person name="Steindorff A."/>
            <person name="Hensen N."/>
            <person name="Bonometti L."/>
            <person name="Westerberg I."/>
            <person name="Brannstrom I.O."/>
            <person name="Guillou S."/>
            <person name="Cros-Aarteil S."/>
            <person name="Calhoun S."/>
            <person name="Haridas S."/>
            <person name="Kuo A."/>
            <person name="Mondo S."/>
            <person name="Pangilinan J."/>
            <person name="Riley R."/>
            <person name="Labutti K."/>
            <person name="Andreopoulos B."/>
            <person name="Lipzen A."/>
            <person name="Chen C."/>
            <person name="Yanf M."/>
            <person name="Daum C."/>
            <person name="Ng V."/>
            <person name="Clum A."/>
            <person name="Ohm R."/>
            <person name="Martin F."/>
            <person name="Silar P."/>
            <person name="Natvig D."/>
            <person name="Lalanne C."/>
            <person name="Gautier V."/>
            <person name="Ament-Velasquez S.L."/>
            <person name="Kruys A."/>
            <person name="Hutchinson M.I."/>
            <person name="Powell A.J."/>
            <person name="Barry K."/>
            <person name="Miller A.N."/>
            <person name="Grigoriev I.V."/>
            <person name="Debuchy R."/>
            <person name="Gladieux P."/>
            <person name="Thoren M.H."/>
            <person name="Johannesson H."/>
        </authorList>
    </citation>
    <scope>NUCLEOTIDE SEQUENCE</scope>
    <source>
        <strain evidence="2">CBS 990.96</strain>
    </source>
</reference>
<dbReference type="EMBL" id="MU865363">
    <property type="protein sequence ID" value="KAK4225615.1"/>
    <property type="molecule type" value="Genomic_DNA"/>
</dbReference>
<comment type="similarity">
    <text evidence="1">Belongs to the LOR family.</text>
</comment>
<dbReference type="InterPro" id="IPR007612">
    <property type="entry name" value="LOR"/>
</dbReference>
<dbReference type="InterPro" id="IPR038595">
    <property type="entry name" value="LOR_sf"/>
</dbReference>
<dbReference type="InterPro" id="IPR025659">
    <property type="entry name" value="Tubby-like_C"/>
</dbReference>
<dbReference type="PANTHER" id="PTHR31087">
    <property type="match status" value="1"/>
</dbReference>
<dbReference type="Gene3D" id="2.40.160.200">
    <property type="entry name" value="LURP1-related"/>
    <property type="match status" value="1"/>
</dbReference>
<keyword evidence="3" id="KW-1185">Reference proteome</keyword>
<sequence length="202" mass="22279">MSLQPLAPLPQPIAVFDQFITPYGDTLVVKEKLLDCFDIKNVAGQPILRVQGQIMSIHGRKTVTDMQGNHLFDIIKELLHWHATFVAEDKSQRKLLEVKSKFALLGSKATATFTNSRTGQPVTLTMDGNWFDTTAEIKDQATGFVVARIQRKLFNMREAILGQQTYHLTIAPGVDVAVIVAMAIALDEKNNEGKGGLGGFMP</sequence>
<evidence type="ECO:0000313" key="3">
    <source>
        <dbReference type="Proteomes" id="UP001301958"/>
    </source>
</evidence>
<dbReference type="Pfam" id="PF04525">
    <property type="entry name" value="LOR"/>
    <property type="match status" value="1"/>
</dbReference>
<dbReference type="AlphaFoldDB" id="A0AAN7BLG2"/>
<comment type="caution">
    <text evidence="2">The sequence shown here is derived from an EMBL/GenBank/DDBJ whole genome shotgun (WGS) entry which is preliminary data.</text>
</comment>
<protein>
    <submittedName>
        <fullName evidence="2">Tubby C-terminal-like domain-containing protein</fullName>
    </submittedName>
</protein>
<dbReference type="Proteomes" id="UP001301958">
    <property type="component" value="Unassembled WGS sequence"/>
</dbReference>
<name>A0AAN7BLG2_9PEZI</name>
<reference evidence="2" key="1">
    <citation type="journal article" date="2023" name="Mol. Phylogenet. Evol.">
        <title>Genome-scale phylogeny and comparative genomics of the fungal order Sordariales.</title>
        <authorList>
            <person name="Hensen N."/>
            <person name="Bonometti L."/>
            <person name="Westerberg I."/>
            <person name="Brannstrom I.O."/>
            <person name="Guillou S."/>
            <person name="Cros-Aarteil S."/>
            <person name="Calhoun S."/>
            <person name="Haridas S."/>
            <person name="Kuo A."/>
            <person name="Mondo S."/>
            <person name="Pangilinan J."/>
            <person name="Riley R."/>
            <person name="LaButti K."/>
            <person name="Andreopoulos B."/>
            <person name="Lipzen A."/>
            <person name="Chen C."/>
            <person name="Yan M."/>
            <person name="Daum C."/>
            <person name="Ng V."/>
            <person name="Clum A."/>
            <person name="Steindorff A."/>
            <person name="Ohm R.A."/>
            <person name="Martin F."/>
            <person name="Silar P."/>
            <person name="Natvig D.O."/>
            <person name="Lalanne C."/>
            <person name="Gautier V."/>
            <person name="Ament-Velasquez S.L."/>
            <person name="Kruys A."/>
            <person name="Hutchinson M.I."/>
            <person name="Powell A.J."/>
            <person name="Barry K."/>
            <person name="Miller A.N."/>
            <person name="Grigoriev I.V."/>
            <person name="Debuchy R."/>
            <person name="Gladieux P."/>
            <person name="Hiltunen Thoren M."/>
            <person name="Johannesson H."/>
        </authorList>
    </citation>
    <scope>NUCLEOTIDE SEQUENCE</scope>
    <source>
        <strain evidence="2">CBS 990.96</strain>
    </source>
</reference>
<evidence type="ECO:0000256" key="1">
    <source>
        <dbReference type="ARBA" id="ARBA00005437"/>
    </source>
</evidence>
<dbReference type="SUPFAM" id="SSF54518">
    <property type="entry name" value="Tubby C-terminal domain-like"/>
    <property type="match status" value="1"/>
</dbReference>
<organism evidence="2 3">
    <name type="scientific">Podospora fimiseda</name>
    <dbReference type="NCBI Taxonomy" id="252190"/>
    <lineage>
        <taxon>Eukaryota</taxon>
        <taxon>Fungi</taxon>
        <taxon>Dikarya</taxon>
        <taxon>Ascomycota</taxon>
        <taxon>Pezizomycotina</taxon>
        <taxon>Sordariomycetes</taxon>
        <taxon>Sordariomycetidae</taxon>
        <taxon>Sordariales</taxon>
        <taxon>Podosporaceae</taxon>
        <taxon>Podospora</taxon>
    </lineage>
</organism>
<evidence type="ECO:0000313" key="2">
    <source>
        <dbReference type="EMBL" id="KAK4225615.1"/>
    </source>
</evidence>